<protein>
    <submittedName>
        <fullName evidence="2">Uncharacterized protein</fullName>
    </submittedName>
</protein>
<organism evidence="2 3">
    <name type="scientific">Anaerobaca lacustris</name>
    <dbReference type="NCBI Taxonomy" id="3044600"/>
    <lineage>
        <taxon>Bacteria</taxon>
        <taxon>Pseudomonadati</taxon>
        <taxon>Planctomycetota</taxon>
        <taxon>Phycisphaerae</taxon>
        <taxon>Sedimentisphaerales</taxon>
        <taxon>Anaerobacaceae</taxon>
        <taxon>Anaerobaca</taxon>
    </lineage>
</organism>
<evidence type="ECO:0000256" key="1">
    <source>
        <dbReference type="SAM" id="Phobius"/>
    </source>
</evidence>
<dbReference type="AlphaFoldDB" id="A0AAW6U1U2"/>
<reference evidence="2" key="1">
    <citation type="submission" date="2023-05" db="EMBL/GenBank/DDBJ databases">
        <title>Anaerotaeda fermentans gen. nov., sp. nov., a novel anaerobic planctomycete of the new family within the order Sedimentisphaerales isolated from Taman Peninsula, Russia.</title>
        <authorList>
            <person name="Khomyakova M.A."/>
            <person name="Merkel A.Y."/>
            <person name="Slobodkin A.I."/>
        </authorList>
    </citation>
    <scope>NUCLEOTIDE SEQUENCE</scope>
    <source>
        <strain evidence="2">M17dextr</strain>
    </source>
</reference>
<evidence type="ECO:0000313" key="3">
    <source>
        <dbReference type="Proteomes" id="UP001431776"/>
    </source>
</evidence>
<evidence type="ECO:0000313" key="2">
    <source>
        <dbReference type="EMBL" id="MDI6450552.1"/>
    </source>
</evidence>
<comment type="caution">
    <text evidence="2">The sequence shown here is derived from an EMBL/GenBank/DDBJ whole genome shotgun (WGS) entry which is preliminary data.</text>
</comment>
<accession>A0AAW6U1U2</accession>
<dbReference type="RefSeq" id="WP_349245963.1">
    <property type="nucleotide sequence ID" value="NZ_JASCXX010000022.1"/>
</dbReference>
<keyword evidence="1" id="KW-0812">Transmembrane</keyword>
<proteinExistence type="predicted"/>
<gene>
    <name evidence="2" type="ORF">QJ522_15960</name>
</gene>
<dbReference type="EMBL" id="JASCXX010000022">
    <property type="protein sequence ID" value="MDI6450552.1"/>
    <property type="molecule type" value="Genomic_DNA"/>
</dbReference>
<name>A0AAW6U1U2_9BACT</name>
<keyword evidence="1" id="KW-1133">Transmembrane helix</keyword>
<sequence>MSEARRSGFILVYVIMLLAITAVVMLVLTEGANTMLFQADATYLQALDRNLAASGLAWARHQAARGEPATAGPLSLDASLLGDSRAVLAVEIAMRGDAAECRIETSAAKGRQSISKARQYVLSAR</sequence>
<dbReference type="Proteomes" id="UP001431776">
    <property type="component" value="Unassembled WGS sequence"/>
</dbReference>
<keyword evidence="1" id="KW-0472">Membrane</keyword>
<feature type="transmembrane region" description="Helical" evidence="1">
    <location>
        <begin position="7"/>
        <end position="28"/>
    </location>
</feature>
<keyword evidence="3" id="KW-1185">Reference proteome</keyword>